<name>A0ABM8Y0P7_9BURK</name>
<gene>
    <name evidence="1" type="ORF">LMG23994_06131</name>
</gene>
<dbReference type="EMBL" id="CAJZAF010000049">
    <property type="protein sequence ID" value="CAG9186259.1"/>
    <property type="molecule type" value="Genomic_DNA"/>
</dbReference>
<protein>
    <submittedName>
        <fullName evidence="1">Uncharacterized protein</fullName>
    </submittedName>
</protein>
<evidence type="ECO:0000313" key="2">
    <source>
        <dbReference type="Proteomes" id="UP000701702"/>
    </source>
</evidence>
<sequence length="49" mass="5210">MAHPDGGFYAGEDADSEGEEGRFYLWTPAEVKAVLGESDGALACRAYKA</sequence>
<keyword evidence="2" id="KW-1185">Reference proteome</keyword>
<reference evidence="1 2" key="1">
    <citation type="submission" date="2021-08" db="EMBL/GenBank/DDBJ databases">
        <authorList>
            <person name="Peeters C."/>
        </authorList>
    </citation>
    <scope>NUCLEOTIDE SEQUENCE [LARGE SCALE GENOMIC DNA]</scope>
    <source>
        <strain evidence="1 2">LMG 23994</strain>
    </source>
</reference>
<proteinExistence type="predicted"/>
<accession>A0ABM8Y0P7</accession>
<comment type="caution">
    <text evidence="1">The sequence shown here is derived from an EMBL/GenBank/DDBJ whole genome shotgun (WGS) entry which is preliminary data.</text>
</comment>
<dbReference type="InterPro" id="IPR024705">
    <property type="entry name" value="Ssp411"/>
</dbReference>
<evidence type="ECO:0000313" key="1">
    <source>
        <dbReference type="EMBL" id="CAG9186259.1"/>
    </source>
</evidence>
<dbReference type="PANTHER" id="PTHR42899:SF1">
    <property type="entry name" value="SPERMATOGENESIS-ASSOCIATED PROTEIN 20"/>
    <property type="match status" value="1"/>
</dbReference>
<organism evidence="1 2">
    <name type="scientific">Cupriavidus pinatubonensis</name>
    <dbReference type="NCBI Taxonomy" id="248026"/>
    <lineage>
        <taxon>Bacteria</taxon>
        <taxon>Pseudomonadati</taxon>
        <taxon>Pseudomonadota</taxon>
        <taxon>Betaproteobacteria</taxon>
        <taxon>Burkholderiales</taxon>
        <taxon>Burkholderiaceae</taxon>
        <taxon>Cupriavidus</taxon>
    </lineage>
</organism>
<dbReference type="RefSeq" id="WP_396022926.1">
    <property type="nucleotide sequence ID" value="NZ_CAJZAF010000049.1"/>
</dbReference>
<dbReference type="Proteomes" id="UP000701702">
    <property type="component" value="Unassembled WGS sequence"/>
</dbReference>
<dbReference type="PANTHER" id="PTHR42899">
    <property type="entry name" value="SPERMATOGENESIS-ASSOCIATED PROTEIN 20"/>
    <property type="match status" value="1"/>
</dbReference>